<evidence type="ECO:0000256" key="6">
    <source>
        <dbReference type="PIRSR" id="PIRSR000190-1"/>
    </source>
</evidence>
<evidence type="ECO:0000313" key="11">
    <source>
        <dbReference type="Proteomes" id="UP000267187"/>
    </source>
</evidence>
<keyword evidence="5" id="KW-0664">Pyridoxine biosynthesis</keyword>
<comment type="similarity">
    <text evidence="1 5">Belongs to the pyridoxamine 5'-phosphate oxidase family.</text>
</comment>
<dbReference type="InterPro" id="IPR012349">
    <property type="entry name" value="Split_barrel_FMN-bd"/>
</dbReference>
<feature type="binding site" evidence="5 6">
    <location>
        <position position="132"/>
    </location>
    <ligand>
        <name>substrate</name>
    </ligand>
</feature>
<dbReference type="InterPro" id="IPR019740">
    <property type="entry name" value="Pyridox_Oxase_CS"/>
</dbReference>
<dbReference type="HAMAP" id="MF_01629">
    <property type="entry name" value="PdxH"/>
    <property type="match status" value="1"/>
</dbReference>
<accession>A0A3M0AAJ3</accession>
<dbReference type="UniPathway" id="UPA01068">
    <property type="reaction ID" value="UER00304"/>
</dbReference>
<protein>
    <recommendedName>
        <fullName evidence="5">Pyridoxine/pyridoxamine 5'-phosphate oxidase</fullName>
        <ecNumber evidence="5">1.4.3.5</ecNumber>
    </recommendedName>
    <alternativeName>
        <fullName evidence="5">PNP/PMP oxidase</fullName>
        <shortName evidence="5">PNPOx</shortName>
    </alternativeName>
    <alternativeName>
        <fullName evidence="5">Pyridoxal 5'-phosphate synthase</fullName>
    </alternativeName>
</protein>
<evidence type="ECO:0000256" key="5">
    <source>
        <dbReference type="HAMAP-Rule" id="MF_01629"/>
    </source>
</evidence>
<dbReference type="EC" id="1.4.3.5" evidence="5"/>
<evidence type="ECO:0000259" key="8">
    <source>
        <dbReference type="Pfam" id="PF01243"/>
    </source>
</evidence>
<evidence type="ECO:0000256" key="4">
    <source>
        <dbReference type="ARBA" id="ARBA00023002"/>
    </source>
</evidence>
<evidence type="ECO:0000256" key="7">
    <source>
        <dbReference type="PIRSR" id="PIRSR000190-2"/>
    </source>
</evidence>
<dbReference type="GO" id="GO:0008615">
    <property type="term" value="P:pyridoxine biosynthetic process"/>
    <property type="evidence" value="ECO:0007669"/>
    <property type="project" value="UniProtKB-UniRule"/>
</dbReference>
<dbReference type="PANTHER" id="PTHR10851">
    <property type="entry name" value="PYRIDOXINE-5-PHOSPHATE OXIDASE"/>
    <property type="match status" value="1"/>
</dbReference>
<keyword evidence="2 5" id="KW-0285">Flavoprotein</keyword>
<dbReference type="EMBL" id="REFJ01000002">
    <property type="protein sequence ID" value="RMA81234.1"/>
    <property type="molecule type" value="Genomic_DNA"/>
</dbReference>
<dbReference type="PANTHER" id="PTHR10851:SF0">
    <property type="entry name" value="PYRIDOXINE-5'-PHOSPHATE OXIDASE"/>
    <property type="match status" value="1"/>
</dbReference>
<feature type="domain" description="Pyridoxamine 5'-phosphate oxidase N-terminal" evidence="8">
    <location>
        <begin position="41"/>
        <end position="157"/>
    </location>
</feature>
<name>A0A3M0AAJ3_9GAMM</name>
<dbReference type="PROSITE" id="PS01064">
    <property type="entry name" value="PYRIDOX_OXIDASE"/>
    <property type="match status" value="1"/>
</dbReference>
<dbReference type="InterPro" id="IPR019576">
    <property type="entry name" value="Pyridoxamine_oxidase_dimer_C"/>
</dbReference>
<comment type="pathway">
    <text evidence="5">Cofactor metabolism; pyridoxal 5'-phosphate salvage; pyridoxal 5'-phosphate from pyridoxine 5'-phosphate: step 1/1.</text>
</comment>
<comment type="subunit">
    <text evidence="5">Homodimer.</text>
</comment>
<feature type="binding site" evidence="5 6">
    <location>
        <begin position="192"/>
        <end position="194"/>
    </location>
    <ligand>
        <name>substrate</name>
    </ligand>
</feature>
<keyword evidence="3 5" id="KW-0288">FMN</keyword>
<dbReference type="Pfam" id="PF01243">
    <property type="entry name" value="PNPOx_N"/>
    <property type="match status" value="1"/>
</dbReference>
<keyword evidence="11" id="KW-1185">Reference proteome</keyword>
<keyword evidence="4 5" id="KW-0560">Oxidoreductase</keyword>
<dbReference type="RefSeq" id="WP_121876384.1">
    <property type="nucleotide sequence ID" value="NZ_REFJ01000002.1"/>
</dbReference>
<comment type="cofactor">
    <cofactor evidence="5 7">
        <name>FMN</name>
        <dbReference type="ChEBI" id="CHEBI:58210"/>
    </cofactor>
    <text evidence="5 7">Binds 1 FMN per subunit.</text>
</comment>
<dbReference type="NCBIfam" id="NF004231">
    <property type="entry name" value="PRK05679.1"/>
    <property type="match status" value="1"/>
</dbReference>
<feature type="binding site" evidence="5 7">
    <location>
        <position position="84"/>
    </location>
    <ligand>
        <name>FMN</name>
        <dbReference type="ChEBI" id="CHEBI:58210"/>
    </ligand>
</feature>
<feature type="binding site" evidence="6">
    <location>
        <begin position="8"/>
        <end position="11"/>
    </location>
    <ligand>
        <name>substrate</name>
    </ligand>
</feature>
<evidence type="ECO:0000256" key="2">
    <source>
        <dbReference type="ARBA" id="ARBA00022630"/>
    </source>
</evidence>
<feature type="binding site" evidence="5 6">
    <location>
        <position position="128"/>
    </location>
    <ligand>
        <name>substrate</name>
    </ligand>
</feature>
<dbReference type="Gene3D" id="2.30.110.10">
    <property type="entry name" value="Electron Transport, Fmn-binding Protein, Chain A"/>
    <property type="match status" value="1"/>
</dbReference>
<feature type="binding site" evidence="5 7">
    <location>
        <position position="186"/>
    </location>
    <ligand>
        <name>FMN</name>
        <dbReference type="ChEBI" id="CHEBI:58210"/>
    </ligand>
</feature>
<dbReference type="NCBIfam" id="TIGR00558">
    <property type="entry name" value="pdxH"/>
    <property type="match status" value="1"/>
</dbReference>
<evidence type="ECO:0000256" key="3">
    <source>
        <dbReference type="ARBA" id="ARBA00022643"/>
    </source>
</evidence>
<dbReference type="GO" id="GO:0004733">
    <property type="term" value="F:pyridoxamine phosphate oxidase activity"/>
    <property type="evidence" value="ECO:0007669"/>
    <property type="project" value="UniProtKB-UniRule"/>
</dbReference>
<comment type="catalytic activity">
    <reaction evidence="5">
        <text>pyridoxamine 5'-phosphate + O2 + H2O = pyridoxal 5'-phosphate + H2O2 + NH4(+)</text>
        <dbReference type="Rhea" id="RHEA:15817"/>
        <dbReference type="ChEBI" id="CHEBI:15377"/>
        <dbReference type="ChEBI" id="CHEBI:15379"/>
        <dbReference type="ChEBI" id="CHEBI:16240"/>
        <dbReference type="ChEBI" id="CHEBI:28938"/>
        <dbReference type="ChEBI" id="CHEBI:58451"/>
        <dbReference type="ChEBI" id="CHEBI:597326"/>
        <dbReference type="EC" id="1.4.3.5"/>
    </reaction>
</comment>
<dbReference type="Proteomes" id="UP000267187">
    <property type="component" value="Unassembled WGS sequence"/>
</dbReference>
<dbReference type="PIRSF" id="PIRSF000190">
    <property type="entry name" value="Pyd_amn-ph_oxd"/>
    <property type="match status" value="1"/>
</dbReference>
<reference evidence="10 11" key="1">
    <citation type="submission" date="2018-10" db="EMBL/GenBank/DDBJ databases">
        <title>Genomic Encyclopedia of Type Strains, Phase IV (KMG-IV): sequencing the most valuable type-strain genomes for metagenomic binning, comparative biology and taxonomic classification.</title>
        <authorList>
            <person name="Goeker M."/>
        </authorList>
    </citation>
    <scope>NUCLEOTIDE SEQUENCE [LARGE SCALE GENOMIC DNA]</scope>
    <source>
        <strain evidence="10 11">DSM 25080</strain>
    </source>
</reference>
<gene>
    <name evidence="5" type="primary">pdxH</name>
    <name evidence="10" type="ORF">DFR27_1040</name>
</gene>
<evidence type="ECO:0000313" key="10">
    <source>
        <dbReference type="EMBL" id="RMA81234.1"/>
    </source>
</evidence>
<dbReference type="InterPro" id="IPR011576">
    <property type="entry name" value="Pyridox_Oxase_N"/>
</dbReference>
<comment type="caution">
    <text evidence="5">Lacks conserved residue(s) required for the propagation of feature annotation.</text>
</comment>
<evidence type="ECO:0000259" key="9">
    <source>
        <dbReference type="Pfam" id="PF10590"/>
    </source>
</evidence>
<comment type="pathway">
    <text evidence="5">Cofactor metabolism; pyridoxal 5'-phosphate salvage; pyridoxal 5'-phosphate from pyridoxamine 5'-phosphate: step 1/1.</text>
</comment>
<feature type="binding site" evidence="5 7">
    <location>
        <begin position="77"/>
        <end position="78"/>
    </location>
    <ligand>
        <name>FMN</name>
        <dbReference type="ChEBI" id="CHEBI:58210"/>
    </ligand>
</feature>
<dbReference type="SUPFAM" id="SSF50475">
    <property type="entry name" value="FMN-binding split barrel"/>
    <property type="match status" value="1"/>
</dbReference>
<feature type="binding site" evidence="5 7">
    <location>
        <position position="106"/>
    </location>
    <ligand>
        <name>FMN</name>
        <dbReference type="ChEBI" id="CHEBI:58210"/>
    </ligand>
</feature>
<feature type="binding site" evidence="5 7">
    <location>
        <position position="196"/>
    </location>
    <ligand>
        <name>FMN</name>
        <dbReference type="ChEBI" id="CHEBI:58210"/>
    </ligand>
</feature>
<proteinExistence type="inferred from homology"/>
<comment type="caution">
    <text evidence="10">The sequence shown here is derived from an EMBL/GenBank/DDBJ whole genome shotgun (WGS) entry which is preliminary data.</text>
</comment>
<dbReference type="InterPro" id="IPR000659">
    <property type="entry name" value="Pyridox_Oxase"/>
</dbReference>
<feature type="binding site" evidence="5 6">
    <location>
        <position position="124"/>
    </location>
    <ligand>
        <name>substrate</name>
    </ligand>
</feature>
<dbReference type="AlphaFoldDB" id="A0A3M0AAJ3"/>
<comment type="catalytic activity">
    <reaction evidence="5">
        <text>pyridoxine 5'-phosphate + O2 = pyridoxal 5'-phosphate + H2O2</text>
        <dbReference type="Rhea" id="RHEA:15149"/>
        <dbReference type="ChEBI" id="CHEBI:15379"/>
        <dbReference type="ChEBI" id="CHEBI:16240"/>
        <dbReference type="ChEBI" id="CHEBI:58589"/>
        <dbReference type="ChEBI" id="CHEBI:597326"/>
        <dbReference type="EC" id="1.4.3.5"/>
    </reaction>
</comment>
<organism evidence="10 11">
    <name type="scientific">Umboniibacter marinipuniceus</name>
    <dbReference type="NCBI Taxonomy" id="569599"/>
    <lineage>
        <taxon>Bacteria</taxon>
        <taxon>Pseudomonadati</taxon>
        <taxon>Pseudomonadota</taxon>
        <taxon>Gammaproteobacteria</taxon>
        <taxon>Cellvibrionales</taxon>
        <taxon>Cellvibrionaceae</taxon>
        <taxon>Umboniibacter</taxon>
    </lineage>
</organism>
<dbReference type="OrthoDB" id="9780392at2"/>
<feature type="binding site" evidence="5 6">
    <location>
        <position position="67"/>
    </location>
    <ligand>
        <name>substrate</name>
    </ligand>
</feature>
<dbReference type="GO" id="GO:0010181">
    <property type="term" value="F:FMN binding"/>
    <property type="evidence" value="ECO:0007669"/>
    <property type="project" value="UniProtKB-UniRule"/>
</dbReference>
<evidence type="ECO:0000256" key="1">
    <source>
        <dbReference type="ARBA" id="ARBA00007301"/>
    </source>
</evidence>
<comment type="function">
    <text evidence="5">Catalyzes the oxidation of either pyridoxine 5'-phosphate (PNP) or pyridoxamine 5'-phosphate (PMP) into pyridoxal 5'-phosphate (PLP).</text>
</comment>
<feature type="binding site" evidence="5 7">
    <location>
        <begin position="141"/>
        <end position="142"/>
    </location>
    <ligand>
        <name>FMN</name>
        <dbReference type="ChEBI" id="CHEBI:58210"/>
    </ligand>
</feature>
<feature type="binding site" evidence="5 7">
    <location>
        <begin position="62"/>
        <end position="67"/>
    </location>
    <ligand>
        <name>FMN</name>
        <dbReference type="ChEBI" id="CHEBI:58210"/>
    </ligand>
</feature>
<feature type="domain" description="Pyridoxine 5'-phosphate oxidase dimerisation C-terminal" evidence="9">
    <location>
        <begin position="173"/>
        <end position="213"/>
    </location>
</feature>
<sequence length="213" mass="24780">MTDMSDIRREYQLGELHRNQLSSSPHEQFERWFQQSAESGLIKDPTAMTLSTVSPDGYPTGRIVLLKGHDQSGFRFFTNYTSDKAEDINFNANVSLLFAWLPLERQVLISGSATQLSREENEAYFHSRPRASQIAAWSSFQSAMAQDRSELDARFEALSREFEGKEVPCPEFWGGYRVEAHTLEFWQGRSERLHDRFRYTRTENGWHLARYNP</sequence>
<dbReference type="Pfam" id="PF10590">
    <property type="entry name" value="PNP_phzG_C"/>
    <property type="match status" value="1"/>
</dbReference>